<dbReference type="InterPro" id="IPR006652">
    <property type="entry name" value="Kelch_1"/>
</dbReference>
<proteinExistence type="predicted"/>
<dbReference type="SUPFAM" id="SSF117281">
    <property type="entry name" value="Kelch motif"/>
    <property type="match status" value="1"/>
</dbReference>
<reference evidence="3 4" key="1">
    <citation type="submission" date="2020-07" db="EMBL/GenBank/DDBJ databases">
        <title>Genome of Haloechinothrix sp.</title>
        <authorList>
            <person name="Tang S.-K."/>
            <person name="Yang L."/>
            <person name="Zhu W.-Y."/>
        </authorList>
    </citation>
    <scope>NUCLEOTIDE SEQUENCE [LARGE SCALE GENOMIC DNA]</scope>
    <source>
        <strain evidence="3 4">YIM 98757</strain>
    </source>
</reference>
<evidence type="ECO:0000313" key="3">
    <source>
        <dbReference type="EMBL" id="MBA0125495.1"/>
    </source>
</evidence>
<gene>
    <name evidence="3" type="ORF">H0B56_08075</name>
</gene>
<dbReference type="Gene3D" id="2.120.10.80">
    <property type="entry name" value="Kelch-type beta propeller"/>
    <property type="match status" value="2"/>
</dbReference>
<protein>
    <recommendedName>
        <fullName evidence="5">N-acetylneuraminic acid mutarotase</fullName>
    </recommendedName>
</protein>
<dbReference type="RefSeq" id="WP_180892271.1">
    <property type="nucleotide sequence ID" value="NZ_JACCKD010000002.1"/>
</dbReference>
<keyword evidence="1" id="KW-0880">Kelch repeat</keyword>
<dbReference type="Proteomes" id="UP000582974">
    <property type="component" value="Unassembled WGS sequence"/>
</dbReference>
<dbReference type="AlphaFoldDB" id="A0A838A883"/>
<dbReference type="EMBL" id="JACCKD010000002">
    <property type="protein sequence ID" value="MBA0125495.1"/>
    <property type="molecule type" value="Genomic_DNA"/>
</dbReference>
<keyword evidence="4" id="KW-1185">Reference proteome</keyword>
<keyword evidence="2" id="KW-0677">Repeat</keyword>
<dbReference type="SMART" id="SM00612">
    <property type="entry name" value="Kelch"/>
    <property type="match status" value="4"/>
</dbReference>
<dbReference type="SUPFAM" id="SSF50965">
    <property type="entry name" value="Galactose oxidase, central domain"/>
    <property type="match status" value="1"/>
</dbReference>
<evidence type="ECO:0008006" key="5">
    <source>
        <dbReference type="Google" id="ProtNLM"/>
    </source>
</evidence>
<dbReference type="Pfam" id="PF01344">
    <property type="entry name" value="Kelch_1"/>
    <property type="match status" value="3"/>
</dbReference>
<name>A0A838A883_9PSEU</name>
<dbReference type="InterPro" id="IPR015915">
    <property type="entry name" value="Kelch-typ_b-propeller"/>
</dbReference>
<dbReference type="InterPro" id="IPR011043">
    <property type="entry name" value="Gal_Oxase/kelch_b-propeller"/>
</dbReference>
<organism evidence="3 4">
    <name type="scientific">Haloechinothrix aidingensis</name>
    <dbReference type="NCBI Taxonomy" id="2752311"/>
    <lineage>
        <taxon>Bacteria</taxon>
        <taxon>Bacillati</taxon>
        <taxon>Actinomycetota</taxon>
        <taxon>Actinomycetes</taxon>
        <taxon>Pseudonocardiales</taxon>
        <taxon>Pseudonocardiaceae</taxon>
        <taxon>Haloechinothrix</taxon>
    </lineage>
</organism>
<evidence type="ECO:0000313" key="4">
    <source>
        <dbReference type="Proteomes" id="UP000582974"/>
    </source>
</evidence>
<dbReference type="PANTHER" id="PTHR24412:SF489">
    <property type="entry name" value="RING FINGER DOMAIN AND KELCH REPEAT-CONTAINING PROTEIN DDB_G0271372"/>
    <property type="match status" value="1"/>
</dbReference>
<evidence type="ECO:0000256" key="1">
    <source>
        <dbReference type="ARBA" id="ARBA00022441"/>
    </source>
</evidence>
<sequence>MAVARRTRPANRALRAVLITVLALLVLAMGGAVTLIATNPAPEDGSSWQLGADLPQQRGEVASAVTGGELFVLGGLTGPGRTSTAVQAYDPAEDGWRSAPDLPEPRHHAAAAELDGTIYVTGGSASATDWSPRTDVWSLDSGAQRWRSEAPMPEGRMGHALAALDGRLYAIGGDGPATEILVFEPGDGWSRGAPLGDNREHVRAVTLDGEVWAMGGRTDGLLDWVDVYDPATDTWRAGPTLPEPISAMAVGVVDGTVHVVDGEDPSLLTGGVFQRHFLLPSGADTWDEGPGSMLAVHGAGYGVVRDELVIAGGASRQGLLSALSWSETTQRYVPD</sequence>
<comment type="caution">
    <text evidence="3">The sequence shown here is derived from an EMBL/GenBank/DDBJ whole genome shotgun (WGS) entry which is preliminary data.</text>
</comment>
<accession>A0A838A883</accession>
<dbReference type="PANTHER" id="PTHR24412">
    <property type="entry name" value="KELCH PROTEIN"/>
    <property type="match status" value="1"/>
</dbReference>
<evidence type="ECO:0000256" key="2">
    <source>
        <dbReference type="ARBA" id="ARBA00022737"/>
    </source>
</evidence>